<evidence type="ECO:0000313" key="19">
    <source>
        <dbReference type="EMBL" id="EDM24536.1"/>
    </source>
</evidence>
<protein>
    <recommendedName>
        <fullName evidence="6 15">tRNA (guanine-N(1)-)-methyltransferase</fullName>
        <ecNumber evidence="5 15">2.1.1.228</ecNumber>
    </recommendedName>
    <alternativeName>
        <fullName evidence="12 15">M1G-methyltransferase</fullName>
    </alternativeName>
    <alternativeName>
        <fullName evidence="13 15">tRNA [GM37] methyltransferase</fullName>
    </alternativeName>
</protein>
<accession>A0AAI9AHY0</accession>
<evidence type="ECO:0000313" key="22">
    <source>
        <dbReference type="Proteomes" id="UP000306825"/>
    </source>
</evidence>
<dbReference type="PANTHER" id="PTHR46417:SF1">
    <property type="entry name" value="TRNA (GUANINE-N(1)-)-METHYLTRANSFERASE"/>
    <property type="match status" value="1"/>
</dbReference>
<dbReference type="HAMAP" id="MF_00605">
    <property type="entry name" value="TrmD"/>
    <property type="match status" value="1"/>
</dbReference>
<feature type="binding site" evidence="15 16">
    <location>
        <begin position="131"/>
        <end position="136"/>
    </location>
    <ligand>
        <name>S-adenosyl-L-methionine</name>
        <dbReference type="ChEBI" id="CHEBI:59789"/>
    </ligand>
</feature>
<dbReference type="InterPro" id="IPR016009">
    <property type="entry name" value="tRNA_MeTrfase_TRMD/TRM10"/>
</dbReference>
<evidence type="ECO:0000313" key="20">
    <source>
        <dbReference type="EMBL" id="QCT95181.1"/>
    </source>
</evidence>
<evidence type="ECO:0000256" key="16">
    <source>
        <dbReference type="PIRSR" id="PIRSR000386-1"/>
    </source>
</evidence>
<evidence type="ECO:0000256" key="11">
    <source>
        <dbReference type="ARBA" id="ARBA00022694"/>
    </source>
</evidence>
<dbReference type="EC" id="2.1.1.228" evidence="5 15"/>
<dbReference type="GO" id="GO:0052906">
    <property type="term" value="F:tRNA (guanine(37)-N1)-methyltransferase activity"/>
    <property type="evidence" value="ECO:0007669"/>
    <property type="project" value="UniProtKB-UniRule"/>
</dbReference>
<reference evidence="19 21" key="1">
    <citation type="journal article" date="2011" name="Stand. Genomic Sci.">
        <title>Draft genome sequence of Caminibacter mediatlanticus strain TB-2, an epsilonproteobacterium isolated from a deep-sea hydrothermal vent.</title>
        <authorList>
            <person name="Giovannelli D."/>
            <person name="Ferriera S."/>
            <person name="Johnson J."/>
            <person name="Kravitz S."/>
            <person name="Perez-Rodriguez I."/>
            <person name="Ricci J."/>
            <person name="O'Brien C."/>
            <person name="Voordeckers J.W."/>
            <person name="Bini E."/>
            <person name="Vetriani C."/>
        </authorList>
    </citation>
    <scope>NUCLEOTIDE SEQUENCE [LARGE SCALE GENOMIC DNA]</scope>
    <source>
        <strain evidence="19 21">TB-2</strain>
    </source>
</reference>
<dbReference type="InterPro" id="IPR023148">
    <property type="entry name" value="tRNA_m1G_MeTrfase_C_sf"/>
</dbReference>
<dbReference type="EMBL" id="CP040463">
    <property type="protein sequence ID" value="QCT95181.1"/>
    <property type="molecule type" value="Genomic_DNA"/>
</dbReference>
<keyword evidence="22" id="KW-1185">Reference proteome</keyword>
<dbReference type="SUPFAM" id="SSF75217">
    <property type="entry name" value="alpha/beta knot"/>
    <property type="match status" value="1"/>
</dbReference>
<comment type="catalytic activity">
    <reaction evidence="14 15 17">
        <text>guanosine(37) in tRNA + S-adenosyl-L-methionine = N(1)-methylguanosine(37) in tRNA + S-adenosyl-L-homocysteine + H(+)</text>
        <dbReference type="Rhea" id="RHEA:36899"/>
        <dbReference type="Rhea" id="RHEA-COMP:10145"/>
        <dbReference type="Rhea" id="RHEA-COMP:10147"/>
        <dbReference type="ChEBI" id="CHEBI:15378"/>
        <dbReference type="ChEBI" id="CHEBI:57856"/>
        <dbReference type="ChEBI" id="CHEBI:59789"/>
        <dbReference type="ChEBI" id="CHEBI:73542"/>
        <dbReference type="ChEBI" id="CHEBI:74269"/>
        <dbReference type="EC" id="2.1.1.228"/>
    </reaction>
</comment>
<dbReference type="GO" id="GO:0005829">
    <property type="term" value="C:cytosol"/>
    <property type="evidence" value="ECO:0007669"/>
    <property type="project" value="TreeGrafter"/>
</dbReference>
<name>A0AAI9AHY0_9BACT</name>
<evidence type="ECO:0000256" key="14">
    <source>
        <dbReference type="ARBA" id="ARBA00047783"/>
    </source>
</evidence>
<reference evidence="20 22" key="2">
    <citation type="submission" date="2019-05" db="EMBL/GenBank/DDBJ databases">
        <title>A comparative analysis of the Nautiliaceae.</title>
        <authorList>
            <person name="Grosche A."/>
            <person name="Smedile F."/>
            <person name="Vetriani C."/>
        </authorList>
    </citation>
    <scope>NUCLEOTIDE SEQUENCE [LARGE SCALE GENOMIC DNA]</scope>
    <source>
        <strain evidence="20 22">TB-2</strain>
    </source>
</reference>
<comment type="function">
    <text evidence="1 15 17">Specifically methylates guanosine-37 in various tRNAs.</text>
</comment>
<dbReference type="NCBIfam" id="TIGR00088">
    <property type="entry name" value="trmD"/>
    <property type="match status" value="1"/>
</dbReference>
<sequence>MKIVFFTLFPNLILPYFEDSILKKAKNKYFEIEVVNFRDFANNNHKKVDTEIVGGGAGMIIDNIALRNALIEYKQIYKNAKTIFLTPVGKKYNQKDAIRFSNEKVLFLVCGRYEGFDERLIEDFADEVISIGDFILTGGELGALVIADSVLRNIKGVLGNEESLKDESFNYNLLEAPQFSKVGEVPIILKSGNHKVIKKWKEEASILKTKFHRPDLIN</sequence>
<organism evidence="19 21">
    <name type="scientific">Caminibacter mediatlanticus TB-2</name>
    <dbReference type="NCBI Taxonomy" id="391592"/>
    <lineage>
        <taxon>Bacteria</taxon>
        <taxon>Pseudomonadati</taxon>
        <taxon>Campylobacterota</taxon>
        <taxon>Epsilonproteobacteria</taxon>
        <taxon>Nautiliales</taxon>
        <taxon>Nautiliaceae</taxon>
        <taxon>Caminibacter</taxon>
    </lineage>
</organism>
<feature type="domain" description="tRNA methyltransferase TRMD/TRM10-type" evidence="18">
    <location>
        <begin position="1"/>
        <end position="217"/>
    </location>
</feature>
<comment type="similarity">
    <text evidence="3 15 17">Belongs to the RNA methyltransferase TrmD family.</text>
</comment>
<keyword evidence="10 15" id="KW-0949">S-adenosyl-L-methionine</keyword>
<evidence type="ECO:0000256" key="7">
    <source>
        <dbReference type="ARBA" id="ARBA00022490"/>
    </source>
</evidence>
<evidence type="ECO:0000259" key="18">
    <source>
        <dbReference type="Pfam" id="PF01746"/>
    </source>
</evidence>
<evidence type="ECO:0000256" key="12">
    <source>
        <dbReference type="ARBA" id="ARBA00029736"/>
    </source>
</evidence>
<dbReference type="InterPro" id="IPR029028">
    <property type="entry name" value="Alpha/beta_knot_MTases"/>
</dbReference>
<dbReference type="NCBIfam" id="NF000648">
    <property type="entry name" value="PRK00026.1"/>
    <property type="match status" value="1"/>
</dbReference>
<evidence type="ECO:0000256" key="17">
    <source>
        <dbReference type="RuleBase" id="RU003464"/>
    </source>
</evidence>
<evidence type="ECO:0000256" key="13">
    <source>
        <dbReference type="ARBA" id="ARBA00033392"/>
    </source>
</evidence>
<dbReference type="Gene3D" id="3.40.1280.10">
    <property type="match status" value="1"/>
</dbReference>
<dbReference type="InterPro" id="IPR002649">
    <property type="entry name" value="tRNA_m1G_MeTrfase_TrmD"/>
</dbReference>
<proteinExistence type="inferred from homology"/>
<dbReference type="RefSeq" id="WP_007473563.1">
    <property type="nucleotide sequence ID" value="NZ_ABCJ01000001.1"/>
</dbReference>
<evidence type="ECO:0000256" key="8">
    <source>
        <dbReference type="ARBA" id="ARBA00022603"/>
    </source>
</evidence>
<gene>
    <name evidence="15 19" type="primary">trmD</name>
    <name evidence="19" type="ORF">CMTB2_03433</name>
    <name evidence="20" type="ORF">FE773_08250</name>
</gene>
<dbReference type="PANTHER" id="PTHR46417">
    <property type="entry name" value="TRNA (GUANINE-N(1)-)-METHYLTRANSFERASE"/>
    <property type="match status" value="1"/>
</dbReference>
<evidence type="ECO:0000256" key="5">
    <source>
        <dbReference type="ARBA" id="ARBA00012807"/>
    </source>
</evidence>
<dbReference type="AlphaFoldDB" id="A0AAI9AHY0"/>
<keyword evidence="8 15" id="KW-0489">Methyltransferase</keyword>
<evidence type="ECO:0000256" key="2">
    <source>
        <dbReference type="ARBA" id="ARBA00004496"/>
    </source>
</evidence>
<evidence type="ECO:0000256" key="1">
    <source>
        <dbReference type="ARBA" id="ARBA00002634"/>
    </source>
</evidence>
<dbReference type="EMBL" id="ABCJ01000001">
    <property type="protein sequence ID" value="EDM24536.1"/>
    <property type="molecule type" value="Genomic_DNA"/>
</dbReference>
<keyword evidence="7 15" id="KW-0963">Cytoplasm</keyword>
<evidence type="ECO:0000256" key="4">
    <source>
        <dbReference type="ARBA" id="ARBA00011738"/>
    </source>
</evidence>
<comment type="subunit">
    <text evidence="4 15 17">Homodimer.</text>
</comment>
<dbReference type="Pfam" id="PF01746">
    <property type="entry name" value="tRNA_m1G_MT"/>
    <property type="match status" value="1"/>
</dbReference>
<evidence type="ECO:0000256" key="10">
    <source>
        <dbReference type="ARBA" id="ARBA00022691"/>
    </source>
</evidence>
<evidence type="ECO:0000256" key="9">
    <source>
        <dbReference type="ARBA" id="ARBA00022679"/>
    </source>
</evidence>
<dbReference type="Gene3D" id="1.10.1270.20">
    <property type="entry name" value="tRNA(m1g37)methyltransferase, domain 2"/>
    <property type="match status" value="1"/>
</dbReference>
<evidence type="ECO:0000256" key="6">
    <source>
        <dbReference type="ARBA" id="ARBA00014679"/>
    </source>
</evidence>
<dbReference type="PIRSF" id="PIRSF000386">
    <property type="entry name" value="tRNA_mtase"/>
    <property type="match status" value="1"/>
</dbReference>
<evidence type="ECO:0000313" key="21">
    <source>
        <dbReference type="Proteomes" id="UP000003288"/>
    </source>
</evidence>
<dbReference type="Proteomes" id="UP000003288">
    <property type="component" value="Unassembled WGS sequence"/>
</dbReference>
<feature type="binding site" evidence="15 16">
    <location>
        <position position="111"/>
    </location>
    <ligand>
        <name>S-adenosyl-L-methionine</name>
        <dbReference type="ChEBI" id="CHEBI:59789"/>
    </ligand>
</feature>
<evidence type="ECO:0000256" key="3">
    <source>
        <dbReference type="ARBA" id="ARBA00007630"/>
    </source>
</evidence>
<dbReference type="Proteomes" id="UP000306825">
    <property type="component" value="Chromosome"/>
</dbReference>
<dbReference type="InterPro" id="IPR029026">
    <property type="entry name" value="tRNA_m1G_MTases_N"/>
</dbReference>
<comment type="subcellular location">
    <subcellularLocation>
        <location evidence="2 15 17">Cytoplasm</location>
    </subcellularLocation>
</comment>
<keyword evidence="11 15" id="KW-0819">tRNA processing</keyword>
<keyword evidence="9 15" id="KW-0808">Transferase</keyword>
<dbReference type="CDD" id="cd18080">
    <property type="entry name" value="TrmD-like"/>
    <property type="match status" value="1"/>
</dbReference>
<evidence type="ECO:0000256" key="15">
    <source>
        <dbReference type="HAMAP-Rule" id="MF_00605"/>
    </source>
</evidence>
<dbReference type="GO" id="GO:0002939">
    <property type="term" value="P:tRNA N1-guanine methylation"/>
    <property type="evidence" value="ECO:0007669"/>
    <property type="project" value="TreeGrafter"/>
</dbReference>